<dbReference type="InterPro" id="IPR040788">
    <property type="entry name" value="HEPN_MAE_28990"/>
</dbReference>
<dbReference type="RefSeq" id="WP_006196807.1">
    <property type="nucleotide sequence ID" value="NZ_JAYGHK010000032.1"/>
</dbReference>
<organism evidence="2 3">
    <name type="scientific">Nodularia spumigena UHCC 0060</name>
    <dbReference type="NCBI Taxonomy" id="3110300"/>
    <lineage>
        <taxon>Bacteria</taxon>
        <taxon>Bacillati</taxon>
        <taxon>Cyanobacteriota</taxon>
        <taxon>Cyanophyceae</taxon>
        <taxon>Nostocales</taxon>
        <taxon>Nodulariaceae</taxon>
        <taxon>Nodularia</taxon>
    </lineage>
</organism>
<evidence type="ECO:0000313" key="2">
    <source>
        <dbReference type="EMBL" id="MEA5608755.1"/>
    </source>
</evidence>
<dbReference type="Proteomes" id="UP001303285">
    <property type="component" value="Unassembled WGS sequence"/>
</dbReference>
<feature type="domain" description="MAE-28990/MAE-18760-like HEPN" evidence="1">
    <location>
        <begin position="10"/>
        <end position="211"/>
    </location>
</feature>
<sequence length="224" mass="25974">MKIRTLEQLSDKLAEELAWRKIELSALKGMIDLKSFSSGKNKALLRSGITMLYAHWEGFIKVSSNSYLEFVAMQNLPYNNLSNNFIALAMKDKLDQANQTNKATVYNEVAEFFLTKMAERSSIKYVNRITTSNLSSSVFKEIVCMLGLDYSFYESKEVLIDEKLLKKRNIIAHGNYLDIDEKDYDELHTQIIRMMDNFRNQIDNCASTKQYYRQTESITSPEHL</sequence>
<dbReference type="Pfam" id="PF18737">
    <property type="entry name" value="HEPN_MAE_28990"/>
    <property type="match status" value="1"/>
</dbReference>
<protein>
    <submittedName>
        <fullName evidence="2">MAE_28990/MAE_18760 family HEPN-like nuclease</fullName>
    </submittedName>
</protein>
<accession>A0ABU5UUK6</accession>
<dbReference type="EMBL" id="JAYGHK010000032">
    <property type="protein sequence ID" value="MEA5608755.1"/>
    <property type="molecule type" value="Genomic_DNA"/>
</dbReference>
<evidence type="ECO:0000259" key="1">
    <source>
        <dbReference type="Pfam" id="PF18737"/>
    </source>
</evidence>
<dbReference type="GeneID" id="78019780"/>
<proteinExistence type="predicted"/>
<reference evidence="2 3" key="1">
    <citation type="submission" date="2023-12" db="EMBL/GenBank/DDBJ databases">
        <title>Baltic Sea Cyanobacteria.</title>
        <authorList>
            <person name="Delbaje E."/>
            <person name="Fewer D.P."/>
            <person name="Shishido T.K."/>
        </authorList>
    </citation>
    <scope>NUCLEOTIDE SEQUENCE [LARGE SCALE GENOMIC DNA]</scope>
    <source>
        <strain evidence="2 3">UHCC 0060</strain>
    </source>
</reference>
<name>A0ABU5UUK6_NODSP</name>
<evidence type="ECO:0000313" key="3">
    <source>
        <dbReference type="Proteomes" id="UP001303285"/>
    </source>
</evidence>
<comment type="caution">
    <text evidence="2">The sequence shown here is derived from an EMBL/GenBank/DDBJ whole genome shotgun (WGS) entry which is preliminary data.</text>
</comment>
<keyword evidence="3" id="KW-1185">Reference proteome</keyword>
<gene>
    <name evidence="2" type="ORF">VB695_11860</name>
</gene>